<sequence length="115" mass="11837">MIFNKLQQVDGESGGGGGLFGMVGGLAQEFLKQKLDENDESYGKPALETQVGSKQEVYAGSTKRSLPDDGILISGCQTNQTSADASPSGHSAEAYGALSNAIQTILAEADGPVTN</sequence>
<protein>
    <recommendedName>
        <fullName evidence="1">Peptidase C14 caspase domain-containing protein</fullName>
    </recommendedName>
</protein>
<evidence type="ECO:0000259" key="1">
    <source>
        <dbReference type="Pfam" id="PF00656"/>
    </source>
</evidence>
<dbReference type="InterPro" id="IPR011600">
    <property type="entry name" value="Pept_C14_caspase"/>
</dbReference>
<dbReference type="AlphaFoldDB" id="A0AAV5LL55"/>
<comment type="caution">
    <text evidence="2">The sequence shown here is derived from an EMBL/GenBank/DDBJ whole genome shotgun (WGS) entry which is preliminary data.</text>
</comment>
<dbReference type="Pfam" id="PF00656">
    <property type="entry name" value="Peptidase_C14"/>
    <property type="match status" value="1"/>
</dbReference>
<dbReference type="EMBL" id="BPVZ01000125">
    <property type="protein sequence ID" value="GKV37860.1"/>
    <property type="molecule type" value="Genomic_DNA"/>
</dbReference>
<keyword evidence="3" id="KW-1185">Reference proteome</keyword>
<name>A0AAV5LL55_9ROSI</name>
<gene>
    <name evidence="2" type="ORF">SLEP1_g45832</name>
</gene>
<dbReference type="Proteomes" id="UP001054252">
    <property type="component" value="Unassembled WGS sequence"/>
</dbReference>
<proteinExistence type="predicted"/>
<evidence type="ECO:0000313" key="3">
    <source>
        <dbReference type="Proteomes" id="UP001054252"/>
    </source>
</evidence>
<dbReference type="GO" id="GO:0006508">
    <property type="term" value="P:proteolysis"/>
    <property type="evidence" value="ECO:0007669"/>
    <property type="project" value="InterPro"/>
</dbReference>
<accession>A0AAV5LL55</accession>
<evidence type="ECO:0000313" key="2">
    <source>
        <dbReference type="EMBL" id="GKV37860.1"/>
    </source>
</evidence>
<organism evidence="2 3">
    <name type="scientific">Rubroshorea leprosula</name>
    <dbReference type="NCBI Taxonomy" id="152421"/>
    <lineage>
        <taxon>Eukaryota</taxon>
        <taxon>Viridiplantae</taxon>
        <taxon>Streptophyta</taxon>
        <taxon>Embryophyta</taxon>
        <taxon>Tracheophyta</taxon>
        <taxon>Spermatophyta</taxon>
        <taxon>Magnoliopsida</taxon>
        <taxon>eudicotyledons</taxon>
        <taxon>Gunneridae</taxon>
        <taxon>Pentapetalae</taxon>
        <taxon>rosids</taxon>
        <taxon>malvids</taxon>
        <taxon>Malvales</taxon>
        <taxon>Dipterocarpaceae</taxon>
        <taxon>Rubroshorea</taxon>
    </lineage>
</organism>
<dbReference type="Gene3D" id="3.40.50.12660">
    <property type="match status" value="1"/>
</dbReference>
<dbReference type="GO" id="GO:0004197">
    <property type="term" value="F:cysteine-type endopeptidase activity"/>
    <property type="evidence" value="ECO:0007669"/>
    <property type="project" value="InterPro"/>
</dbReference>
<feature type="domain" description="Peptidase C14 caspase" evidence="1">
    <location>
        <begin position="44"/>
        <end position="109"/>
    </location>
</feature>
<reference evidence="2 3" key="1">
    <citation type="journal article" date="2021" name="Commun. Biol.">
        <title>The genome of Shorea leprosula (Dipterocarpaceae) highlights the ecological relevance of drought in aseasonal tropical rainforests.</title>
        <authorList>
            <person name="Ng K.K.S."/>
            <person name="Kobayashi M.J."/>
            <person name="Fawcett J.A."/>
            <person name="Hatakeyama M."/>
            <person name="Paape T."/>
            <person name="Ng C.H."/>
            <person name="Ang C.C."/>
            <person name="Tnah L.H."/>
            <person name="Lee C.T."/>
            <person name="Nishiyama T."/>
            <person name="Sese J."/>
            <person name="O'Brien M.J."/>
            <person name="Copetti D."/>
            <person name="Mohd Noor M.I."/>
            <person name="Ong R.C."/>
            <person name="Putra M."/>
            <person name="Sireger I.Z."/>
            <person name="Indrioko S."/>
            <person name="Kosugi Y."/>
            <person name="Izuno A."/>
            <person name="Isagi Y."/>
            <person name="Lee S.L."/>
            <person name="Shimizu K.K."/>
        </authorList>
    </citation>
    <scope>NUCLEOTIDE SEQUENCE [LARGE SCALE GENOMIC DNA]</scope>
    <source>
        <strain evidence="2">214</strain>
    </source>
</reference>